<feature type="domain" description="Outer membrane protein beta-barrel" evidence="1">
    <location>
        <begin position="20"/>
        <end position="179"/>
    </location>
</feature>
<reference evidence="2 3" key="1">
    <citation type="submission" date="2020-03" db="EMBL/GenBank/DDBJ databases">
        <authorList>
            <person name="Kim M.K."/>
        </authorList>
    </citation>
    <scope>NUCLEOTIDE SEQUENCE [LARGE SCALE GENOMIC DNA]</scope>
    <source>
        <strain evidence="2 3">BT328</strain>
    </source>
</reference>
<evidence type="ECO:0000313" key="3">
    <source>
        <dbReference type="Proteomes" id="UP000501802"/>
    </source>
</evidence>
<dbReference type="Pfam" id="PF13568">
    <property type="entry name" value="OMP_b-brl_2"/>
    <property type="match status" value="1"/>
</dbReference>
<evidence type="ECO:0000313" key="2">
    <source>
        <dbReference type="EMBL" id="QIP14022.1"/>
    </source>
</evidence>
<keyword evidence="3" id="KW-1185">Reference proteome</keyword>
<dbReference type="KEGG" id="spib:G8759_16075"/>
<dbReference type="SUPFAM" id="SSF56925">
    <property type="entry name" value="OMPA-like"/>
    <property type="match status" value="1"/>
</dbReference>
<accession>A0A6G9ANE9</accession>
<gene>
    <name evidence="2" type="ORF">G8759_16075</name>
</gene>
<proteinExistence type="predicted"/>
<dbReference type="AlphaFoldDB" id="A0A6G9ANE9"/>
<dbReference type="Proteomes" id="UP000501802">
    <property type="component" value="Chromosome"/>
</dbReference>
<dbReference type="InterPro" id="IPR025665">
    <property type="entry name" value="Beta-barrel_OMP_2"/>
</dbReference>
<evidence type="ECO:0000259" key="1">
    <source>
        <dbReference type="Pfam" id="PF13568"/>
    </source>
</evidence>
<dbReference type="Gene3D" id="2.40.160.20">
    <property type="match status" value="1"/>
</dbReference>
<sequence>MKKIYLCFIVIVLTMSDLVAQSKNVRWGMGVFGGINRSRPELSTSNVQSFPDHYGLLLGLDLNLRLNKRSSFHLQLSYTSIDKVNANRSYRDIPSLGVSTIKIPLLYRYRFLNTKIAPFLEVGVGYNQATKGYYRIHTYPICDPGPCQVDPNFEFNYDLSTKSAVSAIAGIGANVTLGKISIPITVRYEHYGNDLLFSARFFGSGPQLQFENISLLTGINF</sequence>
<dbReference type="RefSeq" id="WP_167209664.1">
    <property type="nucleotide sequence ID" value="NZ_CP050063.1"/>
</dbReference>
<protein>
    <submittedName>
        <fullName evidence="2">Outer membrane beta-barrel protein</fullName>
    </submittedName>
</protein>
<organism evidence="2 3">
    <name type="scientific">Spirosoma aureum</name>
    <dbReference type="NCBI Taxonomy" id="2692134"/>
    <lineage>
        <taxon>Bacteria</taxon>
        <taxon>Pseudomonadati</taxon>
        <taxon>Bacteroidota</taxon>
        <taxon>Cytophagia</taxon>
        <taxon>Cytophagales</taxon>
        <taxon>Cytophagaceae</taxon>
        <taxon>Spirosoma</taxon>
    </lineage>
</organism>
<dbReference type="InterPro" id="IPR011250">
    <property type="entry name" value="OMP/PagP_B-barrel"/>
</dbReference>
<name>A0A6G9ANE9_9BACT</name>
<dbReference type="EMBL" id="CP050063">
    <property type="protein sequence ID" value="QIP14022.1"/>
    <property type="molecule type" value="Genomic_DNA"/>
</dbReference>